<accession>A0ACB8UDX3</accession>
<dbReference type="Proteomes" id="UP001055072">
    <property type="component" value="Unassembled WGS sequence"/>
</dbReference>
<protein>
    <submittedName>
        <fullName evidence="1">Oxidoreductase</fullName>
    </submittedName>
</protein>
<reference evidence="1" key="1">
    <citation type="journal article" date="2021" name="Environ. Microbiol.">
        <title>Gene family expansions and transcriptome signatures uncover fungal adaptations to wood decay.</title>
        <authorList>
            <person name="Hage H."/>
            <person name="Miyauchi S."/>
            <person name="Viragh M."/>
            <person name="Drula E."/>
            <person name="Min B."/>
            <person name="Chaduli D."/>
            <person name="Navarro D."/>
            <person name="Favel A."/>
            <person name="Norest M."/>
            <person name="Lesage-Meessen L."/>
            <person name="Balint B."/>
            <person name="Merenyi Z."/>
            <person name="de Eugenio L."/>
            <person name="Morin E."/>
            <person name="Martinez A.T."/>
            <person name="Baldrian P."/>
            <person name="Stursova M."/>
            <person name="Martinez M.J."/>
            <person name="Novotny C."/>
            <person name="Magnuson J.K."/>
            <person name="Spatafora J.W."/>
            <person name="Maurice S."/>
            <person name="Pangilinan J."/>
            <person name="Andreopoulos W."/>
            <person name="LaButti K."/>
            <person name="Hundley H."/>
            <person name="Na H."/>
            <person name="Kuo A."/>
            <person name="Barry K."/>
            <person name="Lipzen A."/>
            <person name="Henrissat B."/>
            <person name="Riley R."/>
            <person name="Ahrendt S."/>
            <person name="Nagy L.G."/>
            <person name="Grigoriev I.V."/>
            <person name="Martin F."/>
            <person name="Rosso M.N."/>
        </authorList>
    </citation>
    <scope>NUCLEOTIDE SEQUENCE</scope>
    <source>
        <strain evidence="1">CBS 384.51</strain>
    </source>
</reference>
<sequence>MAPIKTAILGVGLAGLTFHGPFVLALPELFTLVAVLERHPQGPGGKIQARFGPEAAQGVKIYNTLDQVLADPEIELVIVGTPSETHYEFAKKVLEAGKHVLVDKPITATFEQALELGSLAKSKNLILYPYQNRRWDSDFLALRALLDLPGSNPKSLGTLYEFESRFDRYRATLKGTWKDLAIPANGLVYDLGAHTIDQALVLFGRPLSITAHIENIRGLGHKDVDDQFTIFLHYPPRTPPAGTPSPVKPTSFTVILRGTILSVKSSQFRYVIRGTTGTFSKNGVDVQEDQLKAIAKPSDIFKDPNHGQEPEEIFGTVENLRGESEVVKSIWPSNIKGDYSGLFKDLASAIRNGTPQAVKWEESAQVIELIQLAYKSSKEGRTLEVPTRS</sequence>
<organism evidence="1 2">
    <name type="scientific">Irpex rosettiformis</name>
    <dbReference type="NCBI Taxonomy" id="378272"/>
    <lineage>
        <taxon>Eukaryota</taxon>
        <taxon>Fungi</taxon>
        <taxon>Dikarya</taxon>
        <taxon>Basidiomycota</taxon>
        <taxon>Agaricomycotina</taxon>
        <taxon>Agaricomycetes</taxon>
        <taxon>Polyporales</taxon>
        <taxon>Irpicaceae</taxon>
        <taxon>Irpex</taxon>
    </lineage>
</organism>
<evidence type="ECO:0000313" key="2">
    <source>
        <dbReference type="Proteomes" id="UP001055072"/>
    </source>
</evidence>
<proteinExistence type="predicted"/>
<name>A0ACB8UDX3_9APHY</name>
<dbReference type="EMBL" id="MU274903">
    <property type="protein sequence ID" value="KAI0092449.1"/>
    <property type="molecule type" value="Genomic_DNA"/>
</dbReference>
<comment type="caution">
    <text evidence="1">The sequence shown here is derived from an EMBL/GenBank/DDBJ whole genome shotgun (WGS) entry which is preliminary data.</text>
</comment>
<keyword evidence="2" id="KW-1185">Reference proteome</keyword>
<evidence type="ECO:0000313" key="1">
    <source>
        <dbReference type="EMBL" id="KAI0092449.1"/>
    </source>
</evidence>
<gene>
    <name evidence="1" type="ORF">BDY19DRAFT_484365</name>
</gene>